<evidence type="ECO:0000256" key="1">
    <source>
        <dbReference type="ARBA" id="ARBA00002324"/>
    </source>
</evidence>
<dbReference type="NCBIfam" id="TIGR00482">
    <property type="entry name" value="nicotinate (nicotinamide) nucleotide adenylyltransferase"/>
    <property type="match status" value="1"/>
</dbReference>
<organism evidence="13 14">
    <name type="scientific">Candidatus Pandoraea novymonadis</name>
    <dbReference type="NCBI Taxonomy" id="1808959"/>
    <lineage>
        <taxon>Bacteria</taxon>
        <taxon>Pseudomonadati</taxon>
        <taxon>Pseudomonadota</taxon>
        <taxon>Betaproteobacteria</taxon>
        <taxon>Burkholderiales</taxon>
        <taxon>Burkholderiaceae</taxon>
        <taxon>Pandoraea</taxon>
    </lineage>
</organism>
<dbReference type="PANTHER" id="PTHR39321:SF3">
    <property type="entry name" value="PHOSPHOPANTETHEINE ADENYLYLTRANSFERASE"/>
    <property type="match status" value="1"/>
</dbReference>
<feature type="domain" description="Cytidyltransferase-like" evidence="12">
    <location>
        <begin position="15"/>
        <end position="201"/>
    </location>
</feature>
<evidence type="ECO:0000256" key="4">
    <source>
        <dbReference type="ARBA" id="ARBA00022642"/>
    </source>
</evidence>
<keyword evidence="6 11" id="KW-0548">Nucleotidyltransferase</keyword>
<keyword evidence="8 11" id="KW-0067">ATP-binding</keyword>
<keyword evidence="9 11" id="KW-0520">NAD</keyword>
<evidence type="ECO:0000256" key="8">
    <source>
        <dbReference type="ARBA" id="ARBA00022840"/>
    </source>
</evidence>
<keyword evidence="5 11" id="KW-0808">Transferase</keyword>
<dbReference type="Gene3D" id="3.40.50.620">
    <property type="entry name" value="HUPs"/>
    <property type="match status" value="1"/>
</dbReference>
<name>A0ABX5FD00_9BURK</name>
<keyword evidence="14" id="KW-1185">Reference proteome</keyword>
<evidence type="ECO:0000256" key="9">
    <source>
        <dbReference type="ARBA" id="ARBA00023027"/>
    </source>
</evidence>
<dbReference type="RefSeq" id="WP_106183019.1">
    <property type="nucleotide sequence ID" value="NZ_MUHY01000003.1"/>
</dbReference>
<evidence type="ECO:0000256" key="6">
    <source>
        <dbReference type="ARBA" id="ARBA00022695"/>
    </source>
</evidence>
<accession>A0ABX5FD00</accession>
<evidence type="ECO:0000256" key="7">
    <source>
        <dbReference type="ARBA" id="ARBA00022741"/>
    </source>
</evidence>
<evidence type="ECO:0000256" key="10">
    <source>
        <dbReference type="ARBA" id="ARBA00048721"/>
    </source>
</evidence>
<evidence type="ECO:0000313" key="13">
    <source>
        <dbReference type="EMBL" id="PSB91668.1"/>
    </source>
</evidence>
<evidence type="ECO:0000256" key="11">
    <source>
        <dbReference type="HAMAP-Rule" id="MF_00244"/>
    </source>
</evidence>
<keyword evidence="7 11" id="KW-0547">Nucleotide-binding</keyword>
<evidence type="ECO:0000313" key="14">
    <source>
        <dbReference type="Proteomes" id="UP000242660"/>
    </source>
</evidence>
<dbReference type="EC" id="2.7.7.18" evidence="11"/>
<keyword evidence="4 11" id="KW-0662">Pyridine nucleotide biosynthesis</keyword>
<dbReference type="EMBL" id="MUHY01000003">
    <property type="protein sequence ID" value="PSB91668.1"/>
    <property type="molecule type" value="Genomic_DNA"/>
</dbReference>
<dbReference type="InterPro" id="IPR004821">
    <property type="entry name" value="Cyt_trans-like"/>
</dbReference>
<dbReference type="InterPro" id="IPR014729">
    <property type="entry name" value="Rossmann-like_a/b/a_fold"/>
</dbReference>
<evidence type="ECO:0000256" key="3">
    <source>
        <dbReference type="ARBA" id="ARBA00009014"/>
    </source>
</evidence>
<dbReference type="Proteomes" id="UP000242660">
    <property type="component" value="Unassembled WGS sequence"/>
</dbReference>
<gene>
    <name evidence="11 13" type="primary">nadD</name>
    <name evidence="13" type="ORF">BZL35_00886</name>
</gene>
<dbReference type="GO" id="GO:0016779">
    <property type="term" value="F:nucleotidyltransferase activity"/>
    <property type="evidence" value="ECO:0007669"/>
    <property type="project" value="UniProtKB-KW"/>
</dbReference>
<comment type="pathway">
    <text evidence="2 11">Cofactor biosynthesis; NAD(+) biosynthesis; deamido-NAD(+) from nicotinate D-ribonucleotide: step 1/1.</text>
</comment>
<comment type="similarity">
    <text evidence="3 11">Belongs to the NadD family.</text>
</comment>
<dbReference type="SUPFAM" id="SSF52374">
    <property type="entry name" value="Nucleotidylyl transferase"/>
    <property type="match status" value="1"/>
</dbReference>
<dbReference type="PANTHER" id="PTHR39321">
    <property type="entry name" value="NICOTINATE-NUCLEOTIDE ADENYLYLTRANSFERASE-RELATED"/>
    <property type="match status" value="1"/>
</dbReference>
<comment type="caution">
    <text evidence="13">The sequence shown here is derived from an EMBL/GenBank/DDBJ whole genome shotgun (WGS) entry which is preliminary data.</text>
</comment>
<proteinExistence type="inferred from homology"/>
<evidence type="ECO:0000259" key="12">
    <source>
        <dbReference type="Pfam" id="PF01467"/>
    </source>
</evidence>
<comment type="function">
    <text evidence="1 11">Catalyzes the reversible adenylation of nicotinate mononucleotide (NaMN) to nicotinic acid adenine dinucleotide (NaAD).</text>
</comment>
<comment type="catalytic activity">
    <reaction evidence="10 11">
        <text>nicotinate beta-D-ribonucleotide + ATP + H(+) = deamido-NAD(+) + diphosphate</text>
        <dbReference type="Rhea" id="RHEA:22860"/>
        <dbReference type="ChEBI" id="CHEBI:15378"/>
        <dbReference type="ChEBI" id="CHEBI:30616"/>
        <dbReference type="ChEBI" id="CHEBI:33019"/>
        <dbReference type="ChEBI" id="CHEBI:57502"/>
        <dbReference type="ChEBI" id="CHEBI:58437"/>
        <dbReference type="EC" id="2.7.7.18"/>
    </reaction>
</comment>
<protein>
    <recommendedName>
        <fullName evidence="11">Probable nicotinate-nucleotide adenylyltransferase</fullName>
        <ecNumber evidence="11">2.7.7.18</ecNumber>
    </recommendedName>
    <alternativeName>
        <fullName evidence="11">Deamido-NAD(+) diphosphorylase</fullName>
    </alternativeName>
    <alternativeName>
        <fullName evidence="11">Deamido-NAD(+) pyrophosphorylase</fullName>
    </alternativeName>
    <alternativeName>
        <fullName evidence="11">Nicotinate mononucleotide adenylyltransferase</fullName>
        <shortName evidence="11">NaMN adenylyltransferase</shortName>
    </alternativeName>
</protein>
<dbReference type="InterPro" id="IPR005248">
    <property type="entry name" value="NadD/NMNAT"/>
</dbReference>
<dbReference type="HAMAP" id="MF_00244">
    <property type="entry name" value="NaMN_adenylyltr"/>
    <property type="match status" value="1"/>
</dbReference>
<reference evidence="13 14" key="1">
    <citation type="journal article" date="2017" name="Front. Microbiol.">
        <title>Genome of Ca. Pandoraea novymonadis, an Endosymbiotic Bacterium of the Trypanosomatid Novymonas esmeraldas.</title>
        <authorList>
            <person name="Kostygov A.Y."/>
            <person name="Butenko A."/>
            <person name="Nenarokova A."/>
            <person name="Tashyreva D."/>
            <person name="Flegontov P."/>
            <person name="Lukes J."/>
            <person name="Yurchenko V."/>
        </authorList>
    </citation>
    <scope>NUCLEOTIDE SEQUENCE [LARGE SCALE GENOMIC DNA]</scope>
    <source>
        <strain evidence="13 14">E262</strain>
    </source>
</reference>
<sequence>MMRSSATNSRLRIAVLGGTFDPPHKGHLALGTLFARKLVLDELILMPVGKQPQKTHSTPAPLRLAMVRLAGNDLAKAMHHKGLLTKLTISTLEIDQTGPNYMVNTLRELRKKYGTEASLSLLVGSDQLIRLSTWYAWRELFQLSHICAATRPGFNYHNAPPEVLDQISQRKSNTDKIKSHSNGNILIDTSISLNISATELRGTLASARHNLHPPQNLLASVWQYIQDHQLYCY</sequence>
<evidence type="ECO:0000256" key="5">
    <source>
        <dbReference type="ARBA" id="ARBA00022679"/>
    </source>
</evidence>
<evidence type="ECO:0000256" key="2">
    <source>
        <dbReference type="ARBA" id="ARBA00005019"/>
    </source>
</evidence>
<dbReference type="NCBIfam" id="NF005410">
    <property type="entry name" value="PRK06973.1"/>
    <property type="match status" value="1"/>
</dbReference>
<dbReference type="CDD" id="cd02165">
    <property type="entry name" value="NMNAT"/>
    <property type="match status" value="1"/>
</dbReference>
<dbReference type="Pfam" id="PF01467">
    <property type="entry name" value="CTP_transf_like"/>
    <property type="match status" value="1"/>
</dbReference>